<evidence type="ECO:0000259" key="4">
    <source>
        <dbReference type="PROSITE" id="PS50921"/>
    </source>
</evidence>
<evidence type="ECO:0000313" key="5">
    <source>
        <dbReference type="EMBL" id="GGD74022.1"/>
    </source>
</evidence>
<feature type="modified residue" description="4-aspartylphosphate" evidence="1">
    <location>
        <position position="63"/>
    </location>
</feature>
<protein>
    <submittedName>
        <fullName evidence="5">Two-component system response regulator</fullName>
    </submittedName>
</protein>
<dbReference type="Gene3D" id="3.40.50.2300">
    <property type="match status" value="1"/>
</dbReference>
<dbReference type="InterPro" id="IPR008327">
    <property type="entry name" value="Sig_transdc_resp-reg_antiterm"/>
</dbReference>
<dbReference type="PIRSF" id="PIRSF036382">
    <property type="entry name" value="RR_antiterm"/>
    <property type="match status" value="1"/>
</dbReference>
<evidence type="ECO:0000259" key="3">
    <source>
        <dbReference type="PROSITE" id="PS50110"/>
    </source>
</evidence>
<accession>A0ABQ1RKY8</accession>
<dbReference type="CDD" id="cd00156">
    <property type="entry name" value="REC"/>
    <property type="match status" value="1"/>
</dbReference>
<dbReference type="Proteomes" id="UP000614272">
    <property type="component" value="Unassembled WGS sequence"/>
</dbReference>
<dbReference type="EMBL" id="BMGJ01000015">
    <property type="protein sequence ID" value="GGD74022.1"/>
    <property type="molecule type" value="Genomic_DNA"/>
</dbReference>
<dbReference type="PROSITE" id="PS50921">
    <property type="entry name" value="ANTAR"/>
    <property type="match status" value="1"/>
</dbReference>
<dbReference type="SUPFAM" id="SSF52172">
    <property type="entry name" value="CheY-like"/>
    <property type="match status" value="1"/>
</dbReference>
<evidence type="ECO:0000256" key="1">
    <source>
        <dbReference type="PROSITE-ProRule" id="PRU00169"/>
    </source>
</evidence>
<name>A0ABQ1RKY8_9ALTE</name>
<dbReference type="PROSITE" id="PS50110">
    <property type="entry name" value="RESPONSE_REGULATORY"/>
    <property type="match status" value="1"/>
</dbReference>
<dbReference type="InterPro" id="IPR011006">
    <property type="entry name" value="CheY-like_superfamily"/>
</dbReference>
<dbReference type="InterPro" id="IPR005561">
    <property type="entry name" value="ANTAR"/>
</dbReference>
<feature type="domain" description="Response regulatory" evidence="3">
    <location>
        <begin position="13"/>
        <end position="127"/>
    </location>
</feature>
<keyword evidence="6" id="KW-1185">Reference proteome</keyword>
<keyword evidence="1" id="KW-0597">Phosphoprotein</keyword>
<organism evidence="5 6">
    <name type="scientific">Lacimicrobium alkaliphilum</name>
    <dbReference type="NCBI Taxonomy" id="1526571"/>
    <lineage>
        <taxon>Bacteria</taxon>
        <taxon>Pseudomonadati</taxon>
        <taxon>Pseudomonadota</taxon>
        <taxon>Gammaproteobacteria</taxon>
        <taxon>Alteromonadales</taxon>
        <taxon>Alteromonadaceae</taxon>
        <taxon>Lacimicrobium</taxon>
    </lineage>
</organism>
<evidence type="ECO:0000313" key="6">
    <source>
        <dbReference type="Proteomes" id="UP000614272"/>
    </source>
</evidence>
<dbReference type="Pfam" id="PF00072">
    <property type="entry name" value="Response_reg"/>
    <property type="match status" value="1"/>
</dbReference>
<dbReference type="InterPro" id="IPR001789">
    <property type="entry name" value="Sig_transdc_resp-reg_receiver"/>
</dbReference>
<comment type="caution">
    <text evidence="5">The sequence shown here is derived from an EMBL/GenBank/DDBJ whole genome shotgun (WGS) entry which is preliminary data.</text>
</comment>
<dbReference type="RefSeq" id="WP_099035863.1">
    <property type="nucleotide sequence ID" value="NZ_BMGJ01000015.1"/>
</dbReference>
<sequence length="204" mass="22918">MNSHPNVADKVLEILLIDDDLDRAAAFSSALDHSRYHVSHLVSSRTSLLREVDQLKPDIIVIDIESPDRDILESLSTLSSFNPKPVVMFCEQDDSQLINQSVQSGVSAYVVGDVQSARVRSILDAAVARFQQYQTLKQELNETKHKLESRRVIEKAKALLMNKKNMSEAKAFNTMRKMAMDSGQKMEQVASTLLSILNTLDEKE</sequence>
<dbReference type="SMART" id="SM00448">
    <property type="entry name" value="REC"/>
    <property type="match status" value="1"/>
</dbReference>
<reference evidence="6" key="1">
    <citation type="journal article" date="2019" name="Int. J. Syst. Evol. Microbiol.">
        <title>The Global Catalogue of Microorganisms (GCM) 10K type strain sequencing project: providing services to taxonomists for standard genome sequencing and annotation.</title>
        <authorList>
            <consortium name="The Broad Institute Genomics Platform"/>
            <consortium name="The Broad Institute Genome Sequencing Center for Infectious Disease"/>
            <person name="Wu L."/>
            <person name="Ma J."/>
        </authorList>
    </citation>
    <scope>NUCLEOTIDE SEQUENCE [LARGE SCALE GENOMIC DNA]</scope>
    <source>
        <strain evidence="6">CGMCC 1.12923</strain>
    </source>
</reference>
<gene>
    <name evidence="5" type="ORF">GCM10011357_31340</name>
</gene>
<dbReference type="PANTHER" id="PTHR43367">
    <property type="match status" value="1"/>
</dbReference>
<feature type="coiled-coil region" evidence="2">
    <location>
        <begin position="123"/>
        <end position="157"/>
    </location>
</feature>
<dbReference type="SMART" id="SM01012">
    <property type="entry name" value="ANTAR"/>
    <property type="match status" value="1"/>
</dbReference>
<proteinExistence type="predicted"/>
<dbReference type="Gene3D" id="1.10.10.10">
    <property type="entry name" value="Winged helix-like DNA-binding domain superfamily/Winged helix DNA-binding domain"/>
    <property type="match status" value="1"/>
</dbReference>
<evidence type="ECO:0000256" key="2">
    <source>
        <dbReference type="SAM" id="Coils"/>
    </source>
</evidence>
<feature type="domain" description="ANTAR" evidence="4">
    <location>
        <begin position="133"/>
        <end position="194"/>
    </location>
</feature>
<keyword evidence="2" id="KW-0175">Coiled coil</keyword>
<dbReference type="InterPro" id="IPR036388">
    <property type="entry name" value="WH-like_DNA-bd_sf"/>
</dbReference>
<dbReference type="PANTHER" id="PTHR43367:SF1">
    <property type="entry name" value="TWO-COMPONENT RESPONSE REGULATOR-LIKE APRR6-RELATED"/>
    <property type="match status" value="1"/>
</dbReference>
<dbReference type="Pfam" id="PF03861">
    <property type="entry name" value="ANTAR"/>
    <property type="match status" value="1"/>
</dbReference>